<evidence type="ECO:0000313" key="1">
    <source>
        <dbReference type="EMBL" id="DAF89002.1"/>
    </source>
</evidence>
<dbReference type="InterPro" id="IPR036388">
    <property type="entry name" value="WH-like_DNA-bd_sf"/>
</dbReference>
<name>A0A8S5U3H7_9CAUD</name>
<dbReference type="EMBL" id="BK016000">
    <property type="protein sequence ID" value="DAF89002.1"/>
    <property type="molecule type" value="Genomic_DNA"/>
</dbReference>
<reference evidence="1" key="1">
    <citation type="journal article" date="2021" name="Proc. Natl. Acad. Sci. U.S.A.">
        <title>A Catalog of Tens of Thousands of Viruses from Human Metagenomes Reveals Hidden Associations with Chronic Diseases.</title>
        <authorList>
            <person name="Tisza M.J."/>
            <person name="Buck C.B."/>
        </authorList>
    </citation>
    <scope>NUCLEOTIDE SEQUENCE</scope>
    <source>
        <strain evidence="1">CtSA812</strain>
    </source>
</reference>
<accession>A0A8S5U3H7</accession>
<protein>
    <submittedName>
        <fullName evidence="1">Thaumarchaeal output domain 1</fullName>
    </submittedName>
</protein>
<proteinExistence type="predicted"/>
<dbReference type="Gene3D" id="1.10.10.10">
    <property type="entry name" value="Winged helix-like DNA-binding domain superfamily/Winged helix DNA-binding domain"/>
    <property type="match status" value="1"/>
</dbReference>
<organism evidence="1">
    <name type="scientific">Siphoviridae sp. ctSA812</name>
    <dbReference type="NCBI Taxonomy" id="2825508"/>
    <lineage>
        <taxon>Viruses</taxon>
        <taxon>Duplodnaviria</taxon>
        <taxon>Heunggongvirae</taxon>
        <taxon>Uroviricota</taxon>
        <taxon>Caudoviricetes</taxon>
    </lineage>
</organism>
<sequence length="142" mass="16375">MTDNQKAQIIKLRAAGNGYGKIAQTLGISVNTVKSFCRRNDINGDMVIEPSVTLTDETTACENCGREIQQIAKQKKKRFCCDKCRNEWWNSHLDQVKRKAVYDFKCPHCGKEFHIYGDRRRKYCSHECYIADRFKKDGGGDE</sequence>